<dbReference type="InterPro" id="IPR051313">
    <property type="entry name" value="Bact_iron-sidero_bind"/>
</dbReference>
<evidence type="ECO:0000256" key="5">
    <source>
        <dbReference type="SAM" id="SignalP"/>
    </source>
</evidence>
<keyword evidence="4 5" id="KW-0732">Signal</keyword>
<reference evidence="7 8" key="1">
    <citation type="submission" date="2016-11" db="EMBL/GenBank/DDBJ databases">
        <authorList>
            <person name="Jaros S."/>
            <person name="Januszkiewicz K."/>
            <person name="Wedrychowicz H."/>
        </authorList>
    </citation>
    <scope>NUCLEOTIDE SEQUENCE [LARGE SCALE GENOMIC DNA]</scope>
    <source>
        <strain evidence="7 8">DSM 43832</strain>
    </source>
</reference>
<keyword evidence="8" id="KW-1185">Reference proteome</keyword>
<dbReference type="CDD" id="cd01146">
    <property type="entry name" value="FhuD"/>
    <property type="match status" value="1"/>
</dbReference>
<dbReference type="PANTHER" id="PTHR30532">
    <property type="entry name" value="IRON III DICITRATE-BINDING PERIPLASMIC PROTEIN"/>
    <property type="match status" value="1"/>
</dbReference>
<dbReference type="Proteomes" id="UP000184363">
    <property type="component" value="Unassembled WGS sequence"/>
</dbReference>
<dbReference type="AlphaFoldDB" id="A0A1M6QBA6"/>
<feature type="signal peptide" evidence="5">
    <location>
        <begin position="1"/>
        <end position="23"/>
    </location>
</feature>
<accession>A0A1M6QBA6</accession>
<protein>
    <submittedName>
        <fullName evidence="7">Iron complex transport system substrate-binding protein</fullName>
    </submittedName>
</protein>
<keyword evidence="3" id="KW-0813">Transport</keyword>
<evidence type="ECO:0000313" key="7">
    <source>
        <dbReference type="EMBL" id="SHK17445.1"/>
    </source>
</evidence>
<name>A0A1M6QBA6_PSETH</name>
<feature type="domain" description="Fe/B12 periplasmic-binding" evidence="6">
    <location>
        <begin position="63"/>
        <end position="337"/>
    </location>
</feature>
<dbReference type="InterPro" id="IPR002491">
    <property type="entry name" value="ABC_transptr_periplasmic_BD"/>
</dbReference>
<evidence type="ECO:0000313" key="8">
    <source>
        <dbReference type="Proteomes" id="UP000184363"/>
    </source>
</evidence>
<evidence type="ECO:0000256" key="4">
    <source>
        <dbReference type="ARBA" id="ARBA00022729"/>
    </source>
</evidence>
<gene>
    <name evidence="7" type="ORF">SAMN05443637_103212</name>
</gene>
<dbReference type="OrthoDB" id="1846031at2"/>
<comment type="similarity">
    <text evidence="2">Belongs to the bacterial solute-binding protein 8 family.</text>
</comment>
<dbReference type="PROSITE" id="PS51257">
    <property type="entry name" value="PROKAR_LIPOPROTEIN"/>
    <property type="match status" value="1"/>
</dbReference>
<evidence type="ECO:0000259" key="6">
    <source>
        <dbReference type="PROSITE" id="PS50983"/>
    </source>
</evidence>
<dbReference type="EMBL" id="FRAP01000003">
    <property type="protein sequence ID" value="SHK17445.1"/>
    <property type="molecule type" value="Genomic_DNA"/>
</dbReference>
<dbReference type="PROSITE" id="PS50983">
    <property type="entry name" value="FE_B12_PBP"/>
    <property type="match status" value="1"/>
</dbReference>
<dbReference type="GO" id="GO:0030288">
    <property type="term" value="C:outer membrane-bounded periplasmic space"/>
    <property type="evidence" value="ECO:0007669"/>
    <property type="project" value="TreeGrafter"/>
</dbReference>
<evidence type="ECO:0000256" key="1">
    <source>
        <dbReference type="ARBA" id="ARBA00004196"/>
    </source>
</evidence>
<feature type="chain" id="PRO_5038370051" evidence="5">
    <location>
        <begin position="24"/>
        <end position="344"/>
    </location>
</feature>
<comment type="subcellular location">
    <subcellularLocation>
        <location evidence="1">Cell envelope</location>
    </subcellularLocation>
</comment>
<dbReference type="GO" id="GO:1901678">
    <property type="term" value="P:iron coordination entity transport"/>
    <property type="evidence" value="ECO:0007669"/>
    <property type="project" value="UniProtKB-ARBA"/>
</dbReference>
<dbReference type="RefSeq" id="WP_073455742.1">
    <property type="nucleotide sequence ID" value="NZ_FRAP01000003.1"/>
</dbReference>
<dbReference type="Pfam" id="PF01497">
    <property type="entry name" value="Peripla_BP_2"/>
    <property type="match status" value="1"/>
</dbReference>
<proteinExistence type="inferred from homology"/>
<organism evidence="7 8">
    <name type="scientific">Pseudonocardia thermophila</name>
    <dbReference type="NCBI Taxonomy" id="1848"/>
    <lineage>
        <taxon>Bacteria</taxon>
        <taxon>Bacillati</taxon>
        <taxon>Actinomycetota</taxon>
        <taxon>Actinomycetes</taxon>
        <taxon>Pseudonocardiales</taxon>
        <taxon>Pseudonocardiaceae</taxon>
        <taxon>Pseudonocardia</taxon>
    </lineage>
</organism>
<dbReference type="STRING" id="1848.SAMN05443637_103212"/>
<evidence type="ECO:0000256" key="3">
    <source>
        <dbReference type="ARBA" id="ARBA00022448"/>
    </source>
</evidence>
<evidence type="ECO:0000256" key="2">
    <source>
        <dbReference type="ARBA" id="ARBA00008814"/>
    </source>
</evidence>
<dbReference type="SUPFAM" id="SSF53807">
    <property type="entry name" value="Helical backbone' metal receptor"/>
    <property type="match status" value="1"/>
</dbReference>
<sequence>MSSRSGGRAVLGAFAAVAMFLLAACGGGPTSSGTAPDTGGDGAFPVTIEHKYGSTTIPAKPQRVVTLGYTDQDAVIALGTVPVGTSEWYGDQPGALFPWAAEKLGGAPLPTVLPVSQTVDFERVAALAPDLILALYAGLEQGDYEKLSAIAPTVVPPAGVPNYGIPWDTQTEIVGTALGKPAEAAVLVKEVKDKIAEVKAAHPEYAGKTALVANQFSDQWYAYSTEDQRGRLLTELGFTVNPEIDALAGGQFSTPISFERADLIDADALIWVMFDSEQEPKVRANPSYAATRAAKEGRDVFVVPTGSTGLEPMIGFLTVLSLPRLLDALPAHLDALLDGDPATR</sequence>
<dbReference type="PANTHER" id="PTHR30532:SF24">
    <property type="entry name" value="FERRIC ENTEROBACTIN-BINDING PERIPLASMIC PROTEIN FEPB"/>
    <property type="match status" value="1"/>
</dbReference>
<dbReference type="Gene3D" id="3.40.50.1980">
    <property type="entry name" value="Nitrogenase molybdenum iron protein domain"/>
    <property type="match status" value="2"/>
</dbReference>